<evidence type="ECO:0000313" key="1">
    <source>
        <dbReference type="EMBL" id="KAJ7374379.1"/>
    </source>
</evidence>
<protein>
    <submittedName>
        <fullName evidence="1">Uncharacterized protein</fullName>
    </submittedName>
</protein>
<proteinExistence type="predicted"/>
<accession>A0A9W9Z6Q6</accession>
<dbReference type="AlphaFoldDB" id="A0A9W9Z6Q6"/>
<dbReference type="OrthoDB" id="5982305at2759"/>
<sequence>MAVKAYDAEISKAKQSRKVATLLKNIGNTMQDSYLQLEFDRRTMTKTVEAWHRDLSNNLKNVSTPPKVSKSTFCDGRKLFGANLESKVTLRQPGHLGAYEEIVLLQFDPTSRRPRLFAVILPATTKILQQRHVENEICTSAQIIGKC</sequence>
<dbReference type="Proteomes" id="UP001163046">
    <property type="component" value="Unassembled WGS sequence"/>
</dbReference>
<name>A0A9W9Z6Q6_9CNID</name>
<organism evidence="1 2">
    <name type="scientific">Desmophyllum pertusum</name>
    <dbReference type="NCBI Taxonomy" id="174260"/>
    <lineage>
        <taxon>Eukaryota</taxon>
        <taxon>Metazoa</taxon>
        <taxon>Cnidaria</taxon>
        <taxon>Anthozoa</taxon>
        <taxon>Hexacorallia</taxon>
        <taxon>Scleractinia</taxon>
        <taxon>Caryophylliina</taxon>
        <taxon>Caryophylliidae</taxon>
        <taxon>Desmophyllum</taxon>
    </lineage>
</organism>
<gene>
    <name evidence="1" type="ORF">OS493_007481</name>
</gene>
<dbReference type="EMBL" id="MU826828">
    <property type="protein sequence ID" value="KAJ7374379.1"/>
    <property type="molecule type" value="Genomic_DNA"/>
</dbReference>
<keyword evidence="2" id="KW-1185">Reference proteome</keyword>
<comment type="caution">
    <text evidence="1">The sequence shown here is derived from an EMBL/GenBank/DDBJ whole genome shotgun (WGS) entry which is preliminary data.</text>
</comment>
<evidence type="ECO:0000313" key="2">
    <source>
        <dbReference type="Proteomes" id="UP001163046"/>
    </source>
</evidence>
<reference evidence="1" key="1">
    <citation type="submission" date="2023-01" db="EMBL/GenBank/DDBJ databases">
        <title>Genome assembly of the deep-sea coral Lophelia pertusa.</title>
        <authorList>
            <person name="Herrera S."/>
            <person name="Cordes E."/>
        </authorList>
    </citation>
    <scope>NUCLEOTIDE SEQUENCE</scope>
    <source>
        <strain evidence="1">USNM1676648</strain>
        <tissue evidence="1">Polyp</tissue>
    </source>
</reference>